<organism evidence="2 3">
    <name type="scientific">Blastochloris tepida</name>
    <dbReference type="NCBI Taxonomy" id="2233851"/>
    <lineage>
        <taxon>Bacteria</taxon>
        <taxon>Pseudomonadati</taxon>
        <taxon>Pseudomonadota</taxon>
        <taxon>Alphaproteobacteria</taxon>
        <taxon>Hyphomicrobiales</taxon>
        <taxon>Blastochloridaceae</taxon>
        <taxon>Blastochloris</taxon>
    </lineage>
</organism>
<dbReference type="AlphaFoldDB" id="A0A348FYL3"/>
<protein>
    <submittedName>
        <fullName evidence="2">Transposase</fullName>
    </submittedName>
</protein>
<evidence type="ECO:0000259" key="1">
    <source>
        <dbReference type="Pfam" id="PF13401"/>
    </source>
</evidence>
<reference evidence="2 3" key="1">
    <citation type="submission" date="2018-08" db="EMBL/GenBank/DDBJ databases">
        <title>Complete genome sequencing of Blastochloris tepida GI.</title>
        <authorList>
            <person name="Tsukatani Y."/>
            <person name="Mori H."/>
        </authorList>
    </citation>
    <scope>NUCLEOTIDE SEQUENCE [LARGE SCALE GENOMIC DNA]</scope>
    <source>
        <strain evidence="2 3">GI</strain>
    </source>
</reference>
<dbReference type="InterPro" id="IPR027417">
    <property type="entry name" value="P-loop_NTPase"/>
</dbReference>
<dbReference type="KEGG" id="blag:BLTE_10810"/>
<dbReference type="InterPro" id="IPR052026">
    <property type="entry name" value="ExeA_AAA_ATPase_DNA-bind"/>
</dbReference>
<dbReference type="Gene3D" id="3.40.50.300">
    <property type="entry name" value="P-loop containing nucleotide triphosphate hydrolases"/>
    <property type="match status" value="1"/>
</dbReference>
<dbReference type="Pfam" id="PF13401">
    <property type="entry name" value="AAA_22"/>
    <property type="match status" value="1"/>
</dbReference>
<dbReference type="PANTHER" id="PTHR35894">
    <property type="entry name" value="GENERAL SECRETION PATHWAY PROTEIN A-RELATED"/>
    <property type="match status" value="1"/>
</dbReference>
<accession>A0A348FYL3</accession>
<dbReference type="PANTHER" id="PTHR35894:SF5">
    <property type="entry name" value="MU-LIKE PROPHAGE FLUMU DNA TRANSPOSITION PROTEIN B"/>
    <property type="match status" value="1"/>
</dbReference>
<dbReference type="InterPro" id="IPR049945">
    <property type="entry name" value="AAA_22"/>
</dbReference>
<gene>
    <name evidence="2" type="primary">tnpA_1</name>
    <name evidence="2" type="ORF">BLTE_10810</name>
</gene>
<dbReference type="GO" id="GO:0016887">
    <property type="term" value="F:ATP hydrolysis activity"/>
    <property type="evidence" value="ECO:0007669"/>
    <property type="project" value="InterPro"/>
</dbReference>
<dbReference type="SUPFAM" id="SSF52540">
    <property type="entry name" value="P-loop containing nucleoside triphosphate hydrolases"/>
    <property type="match status" value="1"/>
</dbReference>
<sequence length="246" mass="26949">MMTTTASPVNDHPIALLKNVAACMATMERLRDRGGGRPGIGVFYGHSGFGKTKSAIYVKNKTNAALVEVGFTWSAKTLLQRLCVELRVETKGTLAQLADRVVETLVDDDRPLIIDEADKLCDKGMIELVRQIHEESGAPILLLGEEKLPSKIAREERVHNRVLVWEPAQPCDLADARTLAKVYCPIEVADDLIEMIRTKSGGRARRIVVNLDLVADFARNAGLKALGAADYAGPFYTGDEPKPRGR</sequence>
<dbReference type="Proteomes" id="UP000266934">
    <property type="component" value="Chromosome"/>
</dbReference>
<feature type="domain" description="ORC1/DEAH AAA+ ATPase" evidence="1">
    <location>
        <begin position="38"/>
        <end position="149"/>
    </location>
</feature>
<evidence type="ECO:0000313" key="3">
    <source>
        <dbReference type="Proteomes" id="UP000266934"/>
    </source>
</evidence>
<keyword evidence="3" id="KW-1185">Reference proteome</keyword>
<name>A0A348FYL3_9HYPH</name>
<proteinExistence type="predicted"/>
<dbReference type="EMBL" id="AP018907">
    <property type="protein sequence ID" value="BBF92396.1"/>
    <property type="molecule type" value="Genomic_DNA"/>
</dbReference>
<evidence type="ECO:0000313" key="2">
    <source>
        <dbReference type="EMBL" id="BBF92396.1"/>
    </source>
</evidence>